<sequence length="669" mass="69354">MGLADKLGMGRSSTFVATVTVHELAQVPLVSAKFRVKWKFKGATTSSHLVEGDGDDRASSSKGFLHPRSALHAGAPPPRARSTSPSTDTRDSTDDSVSSARRAYSPPSSPPMSPADMRTPNPNRTPSGTHSSTFAFTSPFSANSEQIYASNQNIVGHTTSHTSTPDDSPTAHGRRRGGGDLTYMPPAAPPQNRTEPKGATTFIPLRNHTATFSREIHCPVSIPLRSLSGGRHQLQPSPVKLSIKQEVVGDDGKKEETKTGQVLLDLSQFVGNGKGEGSPRRYLLRECKTNATLKVTVKMEFISGEAHFVAPPLKTGQVSANSTAASGLGSSSSSIANRSTTSLGSRTKQPIPAGRNSSSTSMSRTNSSSSLSTQSLPSSTSGSAPGGKAKGWRPNTDTSYSSSPSPTLLGGTSGDIDRNATDLIETLFNRPPRQGSWTTLPTDPSTSNQNSHAHLGAGDALVFSVGRGKRSAASSSAVPLAERNGKGKGKEKEHHGHGWGFRSHHNASSAPPTQPPSRPTSALSFRAPSTAPTNGAERPQRQPRRPSISGQSVASSKNLSVRWGDDKGASAPPPTQRSTSSSASSLLGGKNGGSNGKTGILRSESSESSLDGDEAGGQSTARSTPRPSSGLARANSGASKLSTGGKSTKSNSSSGGGGKGGIEWAKSWG</sequence>
<protein>
    <recommendedName>
        <fullName evidence="2">C2 NT-type domain-containing protein</fullName>
    </recommendedName>
</protein>
<feature type="compositionally biased region" description="Low complexity" evidence="1">
    <location>
        <begin position="95"/>
        <end position="106"/>
    </location>
</feature>
<dbReference type="PROSITE" id="PS51840">
    <property type="entry name" value="C2_NT"/>
    <property type="match status" value="1"/>
</dbReference>
<name>A0A1Y2G3G3_9BASI</name>
<dbReference type="PANTHER" id="PTHR21456:SF1">
    <property type="entry name" value="C2 NT-TYPE DOMAIN-CONTAINING PROTEIN"/>
    <property type="match status" value="1"/>
</dbReference>
<feature type="region of interest" description="Disordered" evidence="1">
    <location>
        <begin position="156"/>
        <end position="179"/>
    </location>
</feature>
<feature type="compositionally biased region" description="Low complexity" evidence="1">
    <location>
        <begin position="357"/>
        <end position="383"/>
    </location>
</feature>
<feature type="compositionally biased region" description="Low complexity" evidence="1">
    <location>
        <begin position="398"/>
        <end position="410"/>
    </location>
</feature>
<evidence type="ECO:0000313" key="3">
    <source>
        <dbReference type="EMBL" id="ORY92491.1"/>
    </source>
</evidence>
<feature type="compositionally biased region" description="Low complexity" evidence="1">
    <location>
        <begin position="319"/>
        <end position="343"/>
    </location>
</feature>
<dbReference type="PANTHER" id="PTHR21456">
    <property type="entry name" value="FAMILY WITH SEQUENCE SIMILARITY 102"/>
    <property type="match status" value="1"/>
</dbReference>
<feature type="compositionally biased region" description="Basic and acidic residues" evidence="1">
    <location>
        <begin position="483"/>
        <end position="496"/>
    </location>
</feature>
<feature type="compositionally biased region" description="Low complexity" evidence="1">
    <location>
        <begin position="578"/>
        <end position="588"/>
    </location>
</feature>
<feature type="compositionally biased region" description="Polar residues" evidence="1">
    <location>
        <begin position="548"/>
        <end position="559"/>
    </location>
</feature>
<evidence type="ECO:0000256" key="1">
    <source>
        <dbReference type="SAM" id="MobiDB-lite"/>
    </source>
</evidence>
<keyword evidence="4" id="KW-1185">Reference proteome</keyword>
<dbReference type="EMBL" id="MCGR01000001">
    <property type="protein sequence ID" value="ORY92491.1"/>
    <property type="molecule type" value="Genomic_DNA"/>
</dbReference>
<feature type="compositionally biased region" description="Low complexity" evidence="1">
    <location>
        <begin position="157"/>
        <end position="170"/>
    </location>
</feature>
<dbReference type="InterPro" id="IPR019448">
    <property type="entry name" value="NT-C2"/>
</dbReference>
<dbReference type="Pfam" id="PF10358">
    <property type="entry name" value="NT-C2"/>
    <property type="match status" value="1"/>
</dbReference>
<comment type="caution">
    <text evidence="3">The sequence shown here is derived from an EMBL/GenBank/DDBJ whole genome shotgun (WGS) entry which is preliminary data.</text>
</comment>
<proteinExistence type="predicted"/>
<reference evidence="3 4" key="1">
    <citation type="submission" date="2016-07" db="EMBL/GenBank/DDBJ databases">
        <title>Pervasive Adenine N6-methylation of Active Genes in Fungi.</title>
        <authorList>
            <consortium name="DOE Joint Genome Institute"/>
            <person name="Mondo S.J."/>
            <person name="Dannebaum R.O."/>
            <person name="Kuo R.C."/>
            <person name="Labutti K."/>
            <person name="Haridas S."/>
            <person name="Kuo A."/>
            <person name="Salamov A."/>
            <person name="Ahrendt S.R."/>
            <person name="Lipzen A."/>
            <person name="Sullivan W."/>
            <person name="Andreopoulos W.B."/>
            <person name="Clum A."/>
            <person name="Lindquist E."/>
            <person name="Daum C."/>
            <person name="Ramamoorthy G.K."/>
            <person name="Gryganskyi A."/>
            <person name="Culley D."/>
            <person name="Magnuson J.K."/>
            <person name="James T.Y."/>
            <person name="O'Malley M.A."/>
            <person name="Stajich J.E."/>
            <person name="Spatafora J.W."/>
            <person name="Visel A."/>
            <person name="Grigoriev I.V."/>
        </authorList>
    </citation>
    <scope>NUCLEOTIDE SEQUENCE [LARGE SCALE GENOMIC DNA]</scope>
    <source>
        <strain evidence="3 4">62-1032</strain>
    </source>
</reference>
<feature type="compositionally biased region" description="Low complexity" evidence="1">
    <location>
        <begin position="636"/>
        <end position="653"/>
    </location>
</feature>
<dbReference type="STRING" id="106004.A0A1Y2G3G3"/>
<feature type="region of interest" description="Disordered" evidence="1">
    <location>
        <begin position="319"/>
        <end position="453"/>
    </location>
</feature>
<feature type="compositionally biased region" description="Polar residues" evidence="1">
    <location>
        <begin position="435"/>
        <end position="452"/>
    </location>
</feature>
<feature type="domain" description="C2 NT-type" evidence="2">
    <location>
        <begin position="5"/>
        <end position="301"/>
    </location>
</feature>
<accession>A0A1Y2G3G3</accession>
<dbReference type="AlphaFoldDB" id="A0A1Y2G3G3"/>
<gene>
    <name evidence="3" type="ORF">BCR35DRAFT_297925</name>
</gene>
<evidence type="ECO:0000259" key="2">
    <source>
        <dbReference type="PROSITE" id="PS51840"/>
    </source>
</evidence>
<dbReference type="Proteomes" id="UP000193467">
    <property type="component" value="Unassembled WGS sequence"/>
</dbReference>
<dbReference type="InParanoid" id="A0A1Y2G3G3"/>
<organism evidence="3 4">
    <name type="scientific">Leucosporidium creatinivorum</name>
    <dbReference type="NCBI Taxonomy" id="106004"/>
    <lineage>
        <taxon>Eukaryota</taxon>
        <taxon>Fungi</taxon>
        <taxon>Dikarya</taxon>
        <taxon>Basidiomycota</taxon>
        <taxon>Pucciniomycotina</taxon>
        <taxon>Microbotryomycetes</taxon>
        <taxon>Leucosporidiales</taxon>
        <taxon>Leucosporidium</taxon>
    </lineage>
</organism>
<dbReference type="OrthoDB" id="3365224at2759"/>
<feature type="region of interest" description="Disordered" evidence="1">
    <location>
        <begin position="470"/>
        <end position="669"/>
    </location>
</feature>
<dbReference type="InterPro" id="IPR039931">
    <property type="entry name" value="EEIG1/2-like"/>
</dbReference>
<feature type="compositionally biased region" description="Polar residues" evidence="1">
    <location>
        <begin position="617"/>
        <end position="627"/>
    </location>
</feature>
<evidence type="ECO:0000313" key="4">
    <source>
        <dbReference type="Proteomes" id="UP000193467"/>
    </source>
</evidence>
<feature type="region of interest" description="Disordered" evidence="1">
    <location>
        <begin position="45"/>
        <end position="137"/>
    </location>
</feature>